<name>A0ABV6XCQ2_9ACTN</name>
<reference evidence="2 3" key="1">
    <citation type="submission" date="2024-09" db="EMBL/GenBank/DDBJ databases">
        <authorList>
            <person name="Lee S.D."/>
        </authorList>
    </citation>
    <scope>NUCLEOTIDE SEQUENCE [LARGE SCALE GENOMIC DNA]</scope>
    <source>
        <strain evidence="2 3">N1-3</strain>
    </source>
</reference>
<comment type="caution">
    <text evidence="2">The sequence shown here is derived from an EMBL/GenBank/DDBJ whole genome shotgun (WGS) entry which is preliminary data.</text>
</comment>
<dbReference type="EMBL" id="JBHEZY010000024">
    <property type="protein sequence ID" value="MFC1436038.1"/>
    <property type="molecule type" value="Genomic_DNA"/>
</dbReference>
<accession>A0ABV6XCQ2</accession>
<evidence type="ECO:0000313" key="2">
    <source>
        <dbReference type="EMBL" id="MFC1436038.1"/>
    </source>
</evidence>
<protein>
    <submittedName>
        <fullName evidence="2">Uncharacterized protein</fullName>
    </submittedName>
</protein>
<gene>
    <name evidence="2" type="ORF">ACEZDB_35935</name>
</gene>
<evidence type="ECO:0000313" key="3">
    <source>
        <dbReference type="Proteomes" id="UP001592530"/>
    </source>
</evidence>
<dbReference type="RefSeq" id="WP_380559461.1">
    <property type="nucleotide sequence ID" value="NZ_JBHEZY010000024.1"/>
</dbReference>
<feature type="region of interest" description="Disordered" evidence="1">
    <location>
        <begin position="1"/>
        <end position="22"/>
    </location>
</feature>
<dbReference type="Proteomes" id="UP001592530">
    <property type="component" value="Unassembled WGS sequence"/>
</dbReference>
<organism evidence="2 3">
    <name type="scientific">Streptacidiphilus alkalitolerans</name>
    <dbReference type="NCBI Taxonomy" id="3342712"/>
    <lineage>
        <taxon>Bacteria</taxon>
        <taxon>Bacillati</taxon>
        <taxon>Actinomycetota</taxon>
        <taxon>Actinomycetes</taxon>
        <taxon>Kitasatosporales</taxon>
        <taxon>Streptomycetaceae</taxon>
        <taxon>Streptacidiphilus</taxon>
    </lineage>
</organism>
<sequence length="51" mass="5215">MQHATSNTDTTTPPVPEGPDAYWHGALQRAAAAQQATDAARAAQARLAGAV</sequence>
<proteinExistence type="predicted"/>
<feature type="compositionally biased region" description="Polar residues" evidence="1">
    <location>
        <begin position="1"/>
        <end position="12"/>
    </location>
</feature>
<evidence type="ECO:0000256" key="1">
    <source>
        <dbReference type="SAM" id="MobiDB-lite"/>
    </source>
</evidence>